<dbReference type="Proteomes" id="UP000324222">
    <property type="component" value="Unassembled WGS sequence"/>
</dbReference>
<organism evidence="1 2">
    <name type="scientific">Portunus trituberculatus</name>
    <name type="common">Swimming crab</name>
    <name type="synonym">Neptunus trituberculatus</name>
    <dbReference type="NCBI Taxonomy" id="210409"/>
    <lineage>
        <taxon>Eukaryota</taxon>
        <taxon>Metazoa</taxon>
        <taxon>Ecdysozoa</taxon>
        <taxon>Arthropoda</taxon>
        <taxon>Crustacea</taxon>
        <taxon>Multicrustacea</taxon>
        <taxon>Malacostraca</taxon>
        <taxon>Eumalacostraca</taxon>
        <taxon>Eucarida</taxon>
        <taxon>Decapoda</taxon>
        <taxon>Pleocyemata</taxon>
        <taxon>Brachyura</taxon>
        <taxon>Eubrachyura</taxon>
        <taxon>Portunoidea</taxon>
        <taxon>Portunidae</taxon>
        <taxon>Portuninae</taxon>
        <taxon>Portunus</taxon>
    </lineage>
</organism>
<gene>
    <name evidence="1" type="ORF">E2C01_007789</name>
</gene>
<evidence type="ECO:0000313" key="1">
    <source>
        <dbReference type="EMBL" id="MPC15007.1"/>
    </source>
</evidence>
<reference evidence="1 2" key="1">
    <citation type="submission" date="2019-05" db="EMBL/GenBank/DDBJ databases">
        <title>Another draft genome of Portunus trituberculatus and its Hox gene families provides insights of decapod evolution.</title>
        <authorList>
            <person name="Jeong J.-H."/>
            <person name="Song I."/>
            <person name="Kim S."/>
            <person name="Choi T."/>
            <person name="Kim D."/>
            <person name="Ryu S."/>
            <person name="Kim W."/>
        </authorList>
    </citation>
    <scope>NUCLEOTIDE SEQUENCE [LARGE SCALE GENOMIC DNA]</scope>
    <source>
        <tissue evidence="1">Muscle</tissue>
    </source>
</reference>
<evidence type="ECO:0000313" key="2">
    <source>
        <dbReference type="Proteomes" id="UP000324222"/>
    </source>
</evidence>
<name>A0A5B7CZ15_PORTR</name>
<comment type="caution">
    <text evidence="1">The sequence shown here is derived from an EMBL/GenBank/DDBJ whole genome shotgun (WGS) entry which is preliminary data.</text>
</comment>
<accession>A0A5B7CZ15</accession>
<dbReference type="EMBL" id="VSRR010000396">
    <property type="protein sequence ID" value="MPC15007.1"/>
    <property type="molecule type" value="Genomic_DNA"/>
</dbReference>
<protein>
    <submittedName>
        <fullName evidence="1">Uncharacterized protein</fullName>
    </submittedName>
</protein>
<sequence length="83" mass="8808">MEVEAVQEEWLCVGASAAGLARRQYIGVCVRGGGIIDDVIVDGGGAGRAVECLVYCYSSDFLAAILLRHDHLRGDKELAAPCK</sequence>
<dbReference type="AlphaFoldDB" id="A0A5B7CZ15"/>
<keyword evidence="2" id="KW-1185">Reference proteome</keyword>
<proteinExistence type="predicted"/>